<feature type="compositionally biased region" description="Low complexity" evidence="6">
    <location>
        <begin position="860"/>
        <end position="871"/>
    </location>
</feature>
<comment type="caution">
    <text evidence="8">The sequence shown here is derived from an EMBL/GenBank/DDBJ whole genome shotgun (WGS) entry which is preliminary data.</text>
</comment>
<feature type="region of interest" description="Disordered" evidence="6">
    <location>
        <begin position="701"/>
        <end position="727"/>
    </location>
</feature>
<feature type="compositionally biased region" description="Basic and acidic residues" evidence="6">
    <location>
        <begin position="701"/>
        <end position="716"/>
    </location>
</feature>
<gene>
    <name evidence="8" type="primary">RAB3GAP1_1</name>
    <name evidence="8" type="ORF">BGW38_004021</name>
</gene>
<keyword evidence="5" id="KW-0963">Cytoplasm</keyword>
<feature type="domain" description="Rab3GAP catalytic subunit conserved" evidence="7">
    <location>
        <begin position="872"/>
        <end position="1004"/>
    </location>
</feature>
<protein>
    <recommendedName>
        <fullName evidence="3">Rab3 GTPase-activating protein catalytic subunit</fullName>
    </recommendedName>
</protein>
<evidence type="ECO:0000256" key="2">
    <source>
        <dbReference type="ARBA" id="ARBA00008856"/>
    </source>
</evidence>
<dbReference type="GO" id="GO:0005096">
    <property type="term" value="F:GTPase activator activity"/>
    <property type="evidence" value="ECO:0007669"/>
    <property type="project" value="UniProtKB-KW"/>
</dbReference>
<evidence type="ECO:0000313" key="9">
    <source>
        <dbReference type="Proteomes" id="UP000780801"/>
    </source>
</evidence>
<reference evidence="8" key="1">
    <citation type="journal article" date="2020" name="Fungal Divers.">
        <title>Resolving the Mortierellaceae phylogeny through synthesis of multi-gene phylogenetics and phylogenomics.</title>
        <authorList>
            <person name="Vandepol N."/>
            <person name="Liber J."/>
            <person name="Desiro A."/>
            <person name="Na H."/>
            <person name="Kennedy M."/>
            <person name="Barry K."/>
            <person name="Grigoriev I.V."/>
            <person name="Miller A.N."/>
            <person name="O'Donnell K."/>
            <person name="Stajich J.E."/>
            <person name="Bonito G."/>
        </authorList>
    </citation>
    <scope>NUCLEOTIDE SEQUENCE</scope>
    <source>
        <strain evidence="8">KOD1015</strain>
    </source>
</reference>
<dbReference type="InterPro" id="IPR026147">
    <property type="entry name" value="Rab3GAP1_conserved"/>
</dbReference>
<evidence type="ECO:0000256" key="1">
    <source>
        <dbReference type="ARBA" id="ARBA00004496"/>
    </source>
</evidence>
<name>A0A9P6KHG8_9FUNG</name>
<sequence length="1194" mass="131636">MSEQDEQDDLESFEFVDYTTSGPWERFIIQIEDALKNWGLVGNGYGVFSPDLMPTTSEDVTSLDHAIAQAIDDDTGFIPSRQRQGSSLSSSVEAAATTATAAAAADTKSQPRMKTLTNLTAGSSTATAPSTSKQEEVYQYSTTVTLDTASYTLSYLYHPAKARIASGVERVDLDFLPTVLEGTEHHILHRWTALTHILVLSPHSPSATTSTTSTANQMPGATTVSSSTAASATSIPTVTVATPSIIDLGTAKLLLSSFAIAFQNTGCNIPVFVPTGHTQTLTYTGFSIQPQLLTTVQRGFDSLGFDEAAEDQAIEVRFNTALVPYPPAQYTSLSGILDLFIERMGIEDEFMDSEEADNIPTLPGNQQPWHPPPTQPGSYETSSYYSGSRANSSGSGNSYSQQFKEQIYVSGLFSYRLDNWYDSDWRDWEVTDKETHDAVRRSNYSTLGDERRLPSGPLQDPLKHLGLIARFASAPSTVYLDSKNLMDMDASQANIWMIKASFSNDEYGLLTGTLEDVISSWRSEVGFLEGGNANRDSGSEKTDQGGYSSLLRKGARLIQGSIAMVDMTDVDQIVEALCTEKKGYSKSTAGTTPSTSKEGTRVDLSQSRRWDRSKERYSHRIISAAELALHFRHLTTVPYNSLLWKLLRHVLGVIAPDSPVAYPTTFMGFLKAVWKELFVRIEDYRSKKILIPHINVFSDRDSDRAQEKKRDGHGQDEAQGEANTDESDQEIAINLRFNLLHQKLSMINCCIVCDAKESRRRKPQDKQQEEAPLASKAETPCGAEEPLTDSDSAASTPPSSGQLTGDADADADSASQEKGDEDRSKDVPQQDASQPISVKTSQSDTELSTDKCASSVNDTSAPDSASVDSSSQGGLLLLETGARLKVPESHGYMTEDMIQEQEELLQSLGPSRDAAKTRAELQSRQLLSDMEAFKAANPGAILADFIRWHSPKDFDEAKRQLSTRMTEPGNIWQELWKIARSVPSSEQDPLFDHFMEAKRAMTYLKNMSSGQIATQLLPTVFLIAYDALVSNPISSASEHVAQELQELAQELTGFPWDELTIMERDVDLKPLLTKFQQVENEIGRVMSLLRKFPNQVNLAQRIMSDSETVVEDGPERECVYNVFSSKGTLQSSFPRPVSREFVVETFDPSSGRTLVTSADLTGWHARPLQRRLYACFRDSEVRIVEAIAKDGMFL</sequence>
<evidence type="ECO:0000259" key="7">
    <source>
        <dbReference type="Pfam" id="PF13890"/>
    </source>
</evidence>
<proteinExistence type="inferred from homology"/>
<feature type="region of interest" description="Disordered" evidence="6">
    <location>
        <begin position="758"/>
        <end position="872"/>
    </location>
</feature>
<organism evidence="8 9">
    <name type="scientific">Lunasporangiospora selenospora</name>
    <dbReference type="NCBI Taxonomy" id="979761"/>
    <lineage>
        <taxon>Eukaryota</taxon>
        <taxon>Fungi</taxon>
        <taxon>Fungi incertae sedis</taxon>
        <taxon>Mucoromycota</taxon>
        <taxon>Mortierellomycotina</taxon>
        <taxon>Mortierellomycetes</taxon>
        <taxon>Mortierellales</taxon>
        <taxon>Mortierellaceae</taxon>
        <taxon>Lunasporangiospora</taxon>
    </lineage>
</organism>
<dbReference type="Pfam" id="PF13890">
    <property type="entry name" value="Rab3-GTPase_cat"/>
    <property type="match status" value="1"/>
</dbReference>
<feature type="region of interest" description="Disordered" evidence="6">
    <location>
        <begin position="584"/>
        <end position="605"/>
    </location>
</feature>
<dbReference type="Proteomes" id="UP000780801">
    <property type="component" value="Unassembled WGS sequence"/>
</dbReference>
<dbReference type="PANTHER" id="PTHR21422:SF9">
    <property type="entry name" value="RAB3 GTPASE-ACTIVATING PROTEIN CATALYTIC SUBUNIT"/>
    <property type="match status" value="1"/>
</dbReference>
<feature type="region of interest" description="Disordered" evidence="6">
    <location>
        <begin position="356"/>
        <end position="397"/>
    </location>
</feature>
<dbReference type="AlphaFoldDB" id="A0A9P6KHG8"/>
<evidence type="ECO:0000256" key="3">
    <source>
        <dbReference type="ARBA" id="ARBA00015817"/>
    </source>
</evidence>
<evidence type="ECO:0000313" key="8">
    <source>
        <dbReference type="EMBL" id="KAF9585068.1"/>
    </source>
</evidence>
<evidence type="ECO:0000256" key="4">
    <source>
        <dbReference type="ARBA" id="ARBA00022468"/>
    </source>
</evidence>
<dbReference type="InterPro" id="IPR045700">
    <property type="entry name" value="Rab3GAP1"/>
</dbReference>
<evidence type="ECO:0000256" key="5">
    <source>
        <dbReference type="ARBA" id="ARBA00022490"/>
    </source>
</evidence>
<dbReference type="GO" id="GO:0005737">
    <property type="term" value="C:cytoplasm"/>
    <property type="evidence" value="ECO:0007669"/>
    <property type="project" value="UniProtKB-SubCell"/>
</dbReference>
<feature type="compositionally biased region" description="Polar residues" evidence="6">
    <location>
        <begin position="585"/>
        <end position="597"/>
    </location>
</feature>
<comment type="similarity">
    <text evidence="2">Belongs to the Rab3-GAP catalytic subunit family.</text>
</comment>
<keyword evidence="9" id="KW-1185">Reference proteome</keyword>
<evidence type="ECO:0000256" key="6">
    <source>
        <dbReference type="SAM" id="MobiDB-lite"/>
    </source>
</evidence>
<feature type="compositionally biased region" description="Low complexity" evidence="6">
    <location>
        <begin position="789"/>
        <end position="800"/>
    </location>
</feature>
<accession>A0A9P6KHG8</accession>
<dbReference type="OrthoDB" id="17346at2759"/>
<feature type="compositionally biased region" description="Low complexity" evidence="6">
    <location>
        <begin position="377"/>
        <end position="397"/>
    </location>
</feature>
<feature type="compositionally biased region" description="Polar residues" evidence="6">
    <location>
        <begin position="830"/>
        <end position="859"/>
    </location>
</feature>
<dbReference type="PANTHER" id="PTHR21422">
    <property type="entry name" value="RAB3 GTPASE-ACTIVATING PROTEIN CATALYTIC SUBUNIT"/>
    <property type="match status" value="1"/>
</dbReference>
<feature type="compositionally biased region" description="Basic and acidic residues" evidence="6">
    <location>
        <begin position="815"/>
        <end position="828"/>
    </location>
</feature>
<comment type="subcellular location">
    <subcellularLocation>
        <location evidence="1">Cytoplasm</location>
    </subcellularLocation>
</comment>
<dbReference type="EMBL" id="JAABOA010000261">
    <property type="protein sequence ID" value="KAF9585068.1"/>
    <property type="molecule type" value="Genomic_DNA"/>
</dbReference>
<keyword evidence="4" id="KW-0343">GTPase activation</keyword>